<feature type="chain" id="PRO_5004021039" evidence="3">
    <location>
        <begin position="17"/>
        <end position="415"/>
    </location>
</feature>
<evidence type="ECO:0000256" key="2">
    <source>
        <dbReference type="SAM" id="Phobius"/>
    </source>
</evidence>
<keyword evidence="2" id="KW-0812">Transmembrane</keyword>
<evidence type="ECO:0000313" key="4">
    <source>
        <dbReference type="EMBL" id="EMD00943.1"/>
    </source>
</evidence>
<name>M2M1L3_BAUPA</name>
<dbReference type="HOGENOM" id="CLU_662191_0_0_1"/>
<accession>M2M1L3</accession>
<dbReference type="eggNOG" id="ENOG502RM97">
    <property type="taxonomic scope" value="Eukaryota"/>
</dbReference>
<feature type="compositionally biased region" description="Low complexity" evidence="1">
    <location>
        <begin position="333"/>
        <end position="344"/>
    </location>
</feature>
<feature type="compositionally biased region" description="Basic and acidic residues" evidence="1">
    <location>
        <begin position="372"/>
        <end position="388"/>
    </location>
</feature>
<feature type="region of interest" description="Disordered" evidence="1">
    <location>
        <begin position="315"/>
        <end position="415"/>
    </location>
</feature>
<protein>
    <submittedName>
        <fullName evidence="4">Uncharacterized protein</fullName>
    </submittedName>
</protein>
<proteinExistence type="predicted"/>
<keyword evidence="5" id="KW-1185">Reference proteome</keyword>
<reference evidence="4 5" key="1">
    <citation type="journal article" date="2012" name="PLoS Pathog.">
        <title>Diverse lifestyles and strategies of plant pathogenesis encoded in the genomes of eighteen Dothideomycetes fungi.</title>
        <authorList>
            <person name="Ohm R.A."/>
            <person name="Feau N."/>
            <person name="Henrissat B."/>
            <person name="Schoch C.L."/>
            <person name="Horwitz B.A."/>
            <person name="Barry K.W."/>
            <person name="Condon B.J."/>
            <person name="Copeland A.C."/>
            <person name="Dhillon B."/>
            <person name="Glaser F."/>
            <person name="Hesse C.N."/>
            <person name="Kosti I."/>
            <person name="LaButti K."/>
            <person name="Lindquist E.A."/>
            <person name="Lucas S."/>
            <person name="Salamov A.A."/>
            <person name="Bradshaw R.E."/>
            <person name="Ciuffetti L."/>
            <person name="Hamelin R.C."/>
            <person name="Kema G.H.J."/>
            <person name="Lawrence C."/>
            <person name="Scott J.A."/>
            <person name="Spatafora J.W."/>
            <person name="Turgeon B.G."/>
            <person name="de Wit P.J.G.M."/>
            <person name="Zhong S."/>
            <person name="Goodwin S.B."/>
            <person name="Grigoriev I.V."/>
        </authorList>
    </citation>
    <scope>NUCLEOTIDE SEQUENCE [LARGE SCALE GENOMIC DNA]</scope>
    <source>
        <strain evidence="4 5">UAMH 10762</strain>
    </source>
</reference>
<evidence type="ECO:0000256" key="3">
    <source>
        <dbReference type="SAM" id="SignalP"/>
    </source>
</evidence>
<keyword evidence="3" id="KW-0732">Signal</keyword>
<evidence type="ECO:0000313" key="5">
    <source>
        <dbReference type="Proteomes" id="UP000011761"/>
    </source>
</evidence>
<dbReference type="KEGG" id="bcom:BAUCODRAFT_127990"/>
<keyword evidence="2" id="KW-1133">Transmembrane helix</keyword>
<feature type="signal peptide" evidence="3">
    <location>
        <begin position="1"/>
        <end position="16"/>
    </location>
</feature>
<feature type="transmembrane region" description="Helical" evidence="2">
    <location>
        <begin position="224"/>
        <end position="246"/>
    </location>
</feature>
<organism evidence="4 5">
    <name type="scientific">Baudoinia panamericana (strain UAMH 10762)</name>
    <name type="common">Angels' share fungus</name>
    <name type="synonym">Baudoinia compniacensis (strain UAMH 10762)</name>
    <dbReference type="NCBI Taxonomy" id="717646"/>
    <lineage>
        <taxon>Eukaryota</taxon>
        <taxon>Fungi</taxon>
        <taxon>Dikarya</taxon>
        <taxon>Ascomycota</taxon>
        <taxon>Pezizomycotina</taxon>
        <taxon>Dothideomycetes</taxon>
        <taxon>Dothideomycetidae</taxon>
        <taxon>Mycosphaerellales</taxon>
        <taxon>Teratosphaeriaceae</taxon>
        <taxon>Baudoinia</taxon>
    </lineage>
</organism>
<dbReference type="RefSeq" id="XP_007672127.1">
    <property type="nucleotide sequence ID" value="XM_007673937.1"/>
</dbReference>
<evidence type="ECO:0000256" key="1">
    <source>
        <dbReference type="SAM" id="MobiDB-lite"/>
    </source>
</evidence>
<dbReference type="Proteomes" id="UP000011761">
    <property type="component" value="Unassembled WGS sequence"/>
</dbReference>
<dbReference type="GeneID" id="19108174"/>
<keyword evidence="2" id="KW-0472">Membrane</keyword>
<dbReference type="AlphaFoldDB" id="M2M1L3"/>
<sequence length="415" mass="44639">MALFATFAMLLGIAAASVGITKTPCSTAAPITAAIAMAPPVDMPTLPTTINSVVYVANTSVIYNRAWAAMQTPQADPACCSKKAPEYNKTLCRYEQCMRDFYKGKTVTTVYPVATNQPDRYWYTDAIKLTAGMPHWGTMKKNKAYYPATMTAYSTISGSATVTHQLPALETSLKGPVRARIDNLYNKPPPCWDESTCCYYCWRRSQKGGFFRFNNLLDPHTAGFWLWVPGVVMTGLSLLCCMPLFAHRRRKRAADQGAGTTPDQQTQQIIYTTSDRRTVVSPAADGGNTQVITTTTREAVDPALIAGGAGAAGAAAAANEKSRRSHGDNAGQTTTTNTTTSNSTDPSAQGRDTATSTGVDTGSVRGRGTVRRQAEEGRARVQFADEKAGQLGENVVRSGKEPGQEVVTVVESKEQ</sequence>
<feature type="compositionally biased region" description="Polar residues" evidence="1">
    <location>
        <begin position="345"/>
        <end position="356"/>
    </location>
</feature>
<feature type="compositionally biased region" description="Low complexity" evidence="1">
    <location>
        <begin position="357"/>
        <end position="367"/>
    </location>
</feature>
<gene>
    <name evidence="4" type="ORF">BAUCODRAFT_127990</name>
</gene>
<dbReference type="EMBL" id="KB445550">
    <property type="protein sequence ID" value="EMD00943.1"/>
    <property type="molecule type" value="Genomic_DNA"/>
</dbReference>